<dbReference type="VEuPathDB" id="FungiDB:PV10_05903"/>
<keyword evidence="1" id="KW-0812">Transmembrane</keyword>
<evidence type="ECO:0000313" key="2">
    <source>
        <dbReference type="EMBL" id="KIV91357.1"/>
    </source>
</evidence>
<dbReference type="Proteomes" id="UP000054302">
    <property type="component" value="Unassembled WGS sequence"/>
</dbReference>
<keyword evidence="1" id="KW-1133">Transmembrane helix</keyword>
<dbReference type="AlphaFoldDB" id="A0A0D1Z9F9"/>
<dbReference type="GeneID" id="27323748"/>
<feature type="transmembrane region" description="Helical" evidence="1">
    <location>
        <begin position="16"/>
        <end position="39"/>
    </location>
</feature>
<reference evidence="2 3" key="1">
    <citation type="submission" date="2015-01" db="EMBL/GenBank/DDBJ databases">
        <title>The Genome Sequence of Exophiala mesophila CBS40295.</title>
        <authorList>
            <consortium name="The Broad Institute Genomics Platform"/>
            <person name="Cuomo C."/>
            <person name="de Hoog S."/>
            <person name="Gorbushina A."/>
            <person name="Stielow B."/>
            <person name="Teixiera M."/>
            <person name="Abouelleil A."/>
            <person name="Chapman S.B."/>
            <person name="Priest M."/>
            <person name="Young S.K."/>
            <person name="Wortman J."/>
            <person name="Nusbaum C."/>
            <person name="Birren B."/>
        </authorList>
    </citation>
    <scope>NUCLEOTIDE SEQUENCE [LARGE SCALE GENOMIC DNA]</scope>
    <source>
        <strain evidence="2 3">CBS 40295</strain>
    </source>
</reference>
<evidence type="ECO:0000313" key="3">
    <source>
        <dbReference type="Proteomes" id="UP000054302"/>
    </source>
</evidence>
<gene>
    <name evidence="2" type="ORF">PV10_05903</name>
</gene>
<accession>A0A0D1Z9F9</accession>
<sequence length="62" mass="6721">MSPNKEPVNNLRMTPVAWAGLSVFAGIVAMLAAIYLFAIKTGRDKKRLKQVSKADKADTDTA</sequence>
<dbReference type="HOGENOM" id="CLU_2904197_0_0_1"/>
<organism evidence="2 3">
    <name type="scientific">Exophiala mesophila</name>
    <name type="common">Black yeast-like fungus</name>
    <dbReference type="NCBI Taxonomy" id="212818"/>
    <lineage>
        <taxon>Eukaryota</taxon>
        <taxon>Fungi</taxon>
        <taxon>Dikarya</taxon>
        <taxon>Ascomycota</taxon>
        <taxon>Pezizomycotina</taxon>
        <taxon>Eurotiomycetes</taxon>
        <taxon>Chaetothyriomycetidae</taxon>
        <taxon>Chaetothyriales</taxon>
        <taxon>Herpotrichiellaceae</taxon>
        <taxon>Exophiala</taxon>
    </lineage>
</organism>
<dbReference type="EMBL" id="KN847523">
    <property type="protein sequence ID" value="KIV91357.1"/>
    <property type="molecule type" value="Genomic_DNA"/>
</dbReference>
<dbReference type="OrthoDB" id="4144101at2759"/>
<evidence type="ECO:0000256" key="1">
    <source>
        <dbReference type="SAM" id="Phobius"/>
    </source>
</evidence>
<proteinExistence type="predicted"/>
<keyword evidence="1" id="KW-0472">Membrane</keyword>
<dbReference type="RefSeq" id="XP_016222931.1">
    <property type="nucleotide sequence ID" value="XM_016370638.1"/>
</dbReference>
<keyword evidence="3" id="KW-1185">Reference proteome</keyword>
<name>A0A0D1Z9F9_EXOME</name>
<protein>
    <submittedName>
        <fullName evidence="2">Uncharacterized protein</fullName>
    </submittedName>
</protein>